<keyword evidence="1" id="KW-0732">Signal</keyword>
<sequence length="172" mass="18574">MSTIRTLSAGAILLGTSLLLSACSESSATDPSASVDGKVSPVELELYKSPTCGCCESWSEHAEKHNFVSNVHHPDDLNAVKDELGVAPRFRSCHTAVSPEGYVFEGHVPAKLIQRFLESPPEDALGLAVPGMPAGSPGMEMGDRFQPYPVVLLHKDGSFELYEKIEEQAQQY</sequence>
<dbReference type="eggNOG" id="COG3019">
    <property type="taxonomic scope" value="Bacteria"/>
</dbReference>
<accession>A0A081FUF9</accession>
<dbReference type="InterPro" id="IPR007332">
    <property type="entry name" value="DUF411"/>
</dbReference>
<evidence type="ECO:0000313" key="2">
    <source>
        <dbReference type="EMBL" id="KEA62164.1"/>
    </source>
</evidence>
<organism evidence="2 3">
    <name type="scientific">Marinobacterium lacunae</name>
    <dbReference type="NCBI Taxonomy" id="1232683"/>
    <lineage>
        <taxon>Bacteria</taxon>
        <taxon>Pseudomonadati</taxon>
        <taxon>Pseudomonadota</taxon>
        <taxon>Gammaproteobacteria</taxon>
        <taxon>Oceanospirillales</taxon>
        <taxon>Oceanospirillaceae</taxon>
        <taxon>Marinobacterium</taxon>
    </lineage>
</organism>
<dbReference type="OrthoDB" id="14727at2"/>
<dbReference type="Proteomes" id="UP000028252">
    <property type="component" value="Unassembled WGS sequence"/>
</dbReference>
<reference evidence="2 3" key="1">
    <citation type="submission" date="2014-04" db="EMBL/GenBank/DDBJ databases">
        <title>Marinobacterium kochiensis sp. nov., isolated from sediment sample collected from Kochi backwaters in Kerala, India.</title>
        <authorList>
            <person name="Singh A."/>
            <person name="Pinnaka A.K."/>
        </authorList>
    </citation>
    <scope>NUCLEOTIDE SEQUENCE [LARGE SCALE GENOMIC DNA]</scope>
    <source>
        <strain evidence="2 3">AK27</strain>
    </source>
</reference>
<dbReference type="PROSITE" id="PS51257">
    <property type="entry name" value="PROKAR_LIPOPROTEIN"/>
    <property type="match status" value="1"/>
</dbReference>
<dbReference type="RefSeq" id="WP_036191428.1">
    <property type="nucleotide sequence ID" value="NZ_JMQN01000057.1"/>
</dbReference>
<dbReference type="PATRIC" id="fig|1232683.4.peg.3766"/>
<name>A0A081FUF9_9GAMM</name>
<dbReference type="Pfam" id="PF04214">
    <property type="entry name" value="DUF411"/>
    <property type="match status" value="1"/>
</dbReference>
<feature type="chain" id="PRO_5001757390" evidence="1">
    <location>
        <begin position="23"/>
        <end position="172"/>
    </location>
</feature>
<dbReference type="STRING" id="1232683.ADIMK_3825"/>
<dbReference type="EMBL" id="JMQN01000057">
    <property type="protein sequence ID" value="KEA62164.1"/>
    <property type="molecule type" value="Genomic_DNA"/>
</dbReference>
<evidence type="ECO:0000256" key="1">
    <source>
        <dbReference type="SAM" id="SignalP"/>
    </source>
</evidence>
<comment type="caution">
    <text evidence="2">The sequence shown here is derived from an EMBL/GenBank/DDBJ whole genome shotgun (WGS) entry which is preliminary data.</text>
</comment>
<dbReference type="AlphaFoldDB" id="A0A081FUF9"/>
<evidence type="ECO:0000313" key="3">
    <source>
        <dbReference type="Proteomes" id="UP000028252"/>
    </source>
</evidence>
<proteinExistence type="predicted"/>
<gene>
    <name evidence="2" type="ORF">ADIMK_3825</name>
</gene>
<feature type="signal peptide" evidence="1">
    <location>
        <begin position="1"/>
        <end position="22"/>
    </location>
</feature>
<keyword evidence="3" id="KW-1185">Reference proteome</keyword>
<protein>
    <submittedName>
        <fullName evidence="2">CopG protein</fullName>
    </submittedName>
</protein>